<dbReference type="Proteomes" id="UP001275315">
    <property type="component" value="Unassembled WGS sequence"/>
</dbReference>
<protein>
    <submittedName>
        <fullName evidence="1">Uncharacterized protein</fullName>
    </submittedName>
</protein>
<gene>
    <name evidence="1" type="ORF">RWD45_01150</name>
</gene>
<keyword evidence="2" id="KW-1185">Reference proteome</keyword>
<sequence length="77" mass="8919">MPEKLNPDFKNDSEYNVSISFDDDGNIINDDKIIQIDNFVISSQNKEKIREIAGERNYVAALKEIEERIQEIKESSN</sequence>
<proteinExistence type="predicted"/>
<evidence type="ECO:0000313" key="1">
    <source>
        <dbReference type="EMBL" id="MDY0407494.1"/>
    </source>
</evidence>
<dbReference type="RefSeq" id="WP_320378308.1">
    <property type="nucleotide sequence ID" value="NZ_JAWDIQ010000001.1"/>
</dbReference>
<comment type="caution">
    <text evidence="1">The sequence shown here is derived from an EMBL/GenBank/DDBJ whole genome shotgun (WGS) entry which is preliminary data.</text>
</comment>
<name>A0ABU5CM96_9BACI</name>
<reference evidence="1 2" key="1">
    <citation type="submission" date="2023-10" db="EMBL/GenBank/DDBJ databases">
        <title>Virgibacillus soli CC-YMP-6 genome.</title>
        <authorList>
            <person name="Miliotis G."/>
            <person name="Sengupta P."/>
            <person name="Hameed A."/>
            <person name="Chuvochina M."/>
            <person name="Mcdonagh F."/>
            <person name="Simpson A.C."/>
            <person name="Singh N.K."/>
            <person name="Rekha P.D."/>
            <person name="Raman K."/>
            <person name="Hugenholtz P."/>
            <person name="Venkateswaran K."/>
        </authorList>
    </citation>
    <scope>NUCLEOTIDE SEQUENCE [LARGE SCALE GENOMIC DNA]</scope>
    <source>
        <strain evidence="1 2">CC-YMP-6</strain>
    </source>
</reference>
<dbReference type="EMBL" id="JAWDIQ010000001">
    <property type="protein sequence ID" value="MDY0407494.1"/>
    <property type="molecule type" value="Genomic_DNA"/>
</dbReference>
<organism evidence="1 2">
    <name type="scientific">Paracerasibacillus soli</name>
    <dbReference type="NCBI Taxonomy" id="480284"/>
    <lineage>
        <taxon>Bacteria</taxon>
        <taxon>Bacillati</taxon>
        <taxon>Bacillota</taxon>
        <taxon>Bacilli</taxon>
        <taxon>Bacillales</taxon>
        <taxon>Bacillaceae</taxon>
        <taxon>Paracerasibacillus</taxon>
    </lineage>
</organism>
<evidence type="ECO:0000313" key="2">
    <source>
        <dbReference type="Proteomes" id="UP001275315"/>
    </source>
</evidence>
<accession>A0ABU5CM96</accession>